<dbReference type="Proteomes" id="UP000654304">
    <property type="component" value="Unassembled WGS sequence"/>
</dbReference>
<dbReference type="Gene3D" id="3.40.710.10">
    <property type="entry name" value="DD-peptidase/beta-lactamase superfamily"/>
    <property type="match status" value="1"/>
</dbReference>
<feature type="signal peptide" evidence="2">
    <location>
        <begin position="1"/>
        <end position="28"/>
    </location>
</feature>
<comment type="caution">
    <text evidence="4">The sequence shown here is derived from an EMBL/GenBank/DDBJ whole genome shotgun (WGS) entry which is preliminary data.</text>
</comment>
<reference evidence="4 5" key="1">
    <citation type="submission" date="2020-08" db="EMBL/GenBank/DDBJ databases">
        <title>Novel species isolated from subtropical streams in China.</title>
        <authorList>
            <person name="Lu H."/>
        </authorList>
    </citation>
    <scope>NUCLEOTIDE SEQUENCE [LARGE SCALE GENOMIC DNA]</scope>
    <source>
        <strain evidence="4 5">CY22W</strain>
    </source>
</reference>
<keyword evidence="1" id="KW-0472">Membrane</keyword>
<protein>
    <submittedName>
        <fullName evidence="4">Beta-lactamase family protein</fullName>
    </submittedName>
</protein>
<keyword evidence="1" id="KW-1133">Transmembrane helix</keyword>
<sequence length="629" mass="69164">MRDFLWRWKSSIGLIFALSCVLSGASHAQAPAPAAKAQAVRTLEQLKAGVEAIRIKNGTPALGIALVSKDGPYWVAGLGEARPESKLKADENTLFRMASASKLFVGLAVMKLVEEGKLNLNDPVRKLAPEIRYQNPWEEQHPVLLAHLLEHTSGWDDMHPAEFAWNKADDMPIKDALAYHPHSRTSRWIPGTRMAYCSTGTVVAAYIVEKISGQKFEDYVSSHFFQPLQMRSSTYYQNADVKQRGASLYSDGVLQSYEYHLYRPDGALNSSAHDMANLLQFFIQKGQFGQQQILSPASLERMQHAQTTLGAAKGVQSGHGLASMTRSLGNTQVAFYGHAGRVTGGVVDVYYSPALQQGFAIMLSNDDYDTLDGIEELLQQFLLQNSLEKPAVTAIPAAFSHIDGWYRRINPRNEMTRYVDDLSSLTRFSINGNAVEQGGLLGGSEISGYFSGNTLTDAQTGLSSAAFVQDPLAGEVLQVRSNLYQRIATPVVYGILAIMAAWMFSALLNAIMVLLLVARQILGKTPAAPQLTLQILPFLATICWLLMKFAGDLLGDSSHDWGTVSATSLTVMISTVTYAALTIVCVGLSIRQWRQHGMRHWHATILSVLHTCMLAYLWSYGVIGIRSWA</sequence>
<feature type="transmembrane region" description="Helical" evidence="1">
    <location>
        <begin position="602"/>
        <end position="623"/>
    </location>
</feature>
<evidence type="ECO:0000313" key="4">
    <source>
        <dbReference type="EMBL" id="MBC3931469.1"/>
    </source>
</evidence>
<organism evidence="4 5">
    <name type="scientific">Undibacterium curvum</name>
    <dbReference type="NCBI Taxonomy" id="2762294"/>
    <lineage>
        <taxon>Bacteria</taxon>
        <taxon>Pseudomonadati</taxon>
        <taxon>Pseudomonadota</taxon>
        <taxon>Betaproteobacteria</taxon>
        <taxon>Burkholderiales</taxon>
        <taxon>Oxalobacteraceae</taxon>
        <taxon>Undibacterium</taxon>
    </lineage>
</organism>
<evidence type="ECO:0000256" key="2">
    <source>
        <dbReference type="SAM" id="SignalP"/>
    </source>
</evidence>
<dbReference type="InterPro" id="IPR050789">
    <property type="entry name" value="Diverse_Enzym_Activities"/>
</dbReference>
<feature type="transmembrane region" description="Helical" evidence="1">
    <location>
        <begin position="567"/>
        <end position="590"/>
    </location>
</feature>
<dbReference type="RefSeq" id="WP_186903213.1">
    <property type="nucleotide sequence ID" value="NZ_JACOGD010000003.1"/>
</dbReference>
<dbReference type="PANTHER" id="PTHR43283:SF3">
    <property type="entry name" value="BETA-LACTAMASE FAMILY PROTEIN (AFU_ORTHOLOGUE AFUA_5G07500)"/>
    <property type="match status" value="1"/>
</dbReference>
<evidence type="ECO:0000259" key="3">
    <source>
        <dbReference type="Pfam" id="PF00144"/>
    </source>
</evidence>
<name>A0ABR7A3G7_9BURK</name>
<dbReference type="InterPro" id="IPR012338">
    <property type="entry name" value="Beta-lactam/transpept-like"/>
</dbReference>
<dbReference type="Pfam" id="PF00144">
    <property type="entry name" value="Beta-lactamase"/>
    <property type="match status" value="1"/>
</dbReference>
<dbReference type="InterPro" id="IPR001466">
    <property type="entry name" value="Beta-lactam-related"/>
</dbReference>
<dbReference type="PANTHER" id="PTHR43283">
    <property type="entry name" value="BETA-LACTAMASE-RELATED"/>
    <property type="match status" value="1"/>
</dbReference>
<evidence type="ECO:0000313" key="5">
    <source>
        <dbReference type="Proteomes" id="UP000654304"/>
    </source>
</evidence>
<feature type="domain" description="Beta-lactamase-related" evidence="3">
    <location>
        <begin position="56"/>
        <end position="370"/>
    </location>
</feature>
<gene>
    <name evidence="4" type="ORF">H8K43_07295</name>
</gene>
<keyword evidence="1" id="KW-0812">Transmembrane</keyword>
<feature type="chain" id="PRO_5047287744" evidence="2">
    <location>
        <begin position="29"/>
        <end position="629"/>
    </location>
</feature>
<dbReference type="PROSITE" id="PS51257">
    <property type="entry name" value="PROKAR_LIPOPROTEIN"/>
    <property type="match status" value="1"/>
</dbReference>
<evidence type="ECO:0000256" key="1">
    <source>
        <dbReference type="SAM" id="Phobius"/>
    </source>
</evidence>
<feature type="transmembrane region" description="Helical" evidence="1">
    <location>
        <begin position="491"/>
        <end position="518"/>
    </location>
</feature>
<proteinExistence type="predicted"/>
<dbReference type="SUPFAM" id="SSF56601">
    <property type="entry name" value="beta-lactamase/transpeptidase-like"/>
    <property type="match status" value="1"/>
</dbReference>
<accession>A0ABR7A3G7</accession>
<feature type="transmembrane region" description="Helical" evidence="1">
    <location>
        <begin position="530"/>
        <end position="547"/>
    </location>
</feature>
<keyword evidence="5" id="KW-1185">Reference proteome</keyword>
<keyword evidence="2" id="KW-0732">Signal</keyword>
<dbReference type="EMBL" id="JACOGD010000003">
    <property type="protein sequence ID" value="MBC3931469.1"/>
    <property type="molecule type" value="Genomic_DNA"/>
</dbReference>